<organism evidence="1 2">
    <name type="scientific">Chlamydomonas schloesseri</name>
    <dbReference type="NCBI Taxonomy" id="2026947"/>
    <lineage>
        <taxon>Eukaryota</taxon>
        <taxon>Viridiplantae</taxon>
        <taxon>Chlorophyta</taxon>
        <taxon>core chlorophytes</taxon>
        <taxon>Chlorophyceae</taxon>
        <taxon>CS clade</taxon>
        <taxon>Chlamydomonadales</taxon>
        <taxon>Chlamydomonadaceae</taxon>
        <taxon>Chlamydomonas</taxon>
    </lineage>
</organism>
<protein>
    <recommendedName>
        <fullName evidence="3">HNH domain-containing protein</fullName>
    </recommendedName>
</protein>
<reference evidence="1" key="1">
    <citation type="journal article" date="2020" name="bioRxiv">
        <title>Comparative genomics of Chlamydomonas.</title>
        <authorList>
            <person name="Craig R.J."/>
            <person name="Hasan A.R."/>
            <person name="Ness R.W."/>
            <person name="Keightley P.D."/>
        </authorList>
    </citation>
    <scope>NUCLEOTIDE SEQUENCE</scope>
    <source>
        <strain evidence="1">CCAP 11/173</strain>
    </source>
</reference>
<dbReference type="Proteomes" id="UP000613740">
    <property type="component" value="Unassembled WGS sequence"/>
</dbReference>
<dbReference type="PANTHER" id="PTHR37827">
    <property type="entry name" value="TUDOR DOMAIN-CONTAINING PROTEIN"/>
    <property type="match status" value="1"/>
</dbReference>
<evidence type="ECO:0000313" key="1">
    <source>
        <dbReference type="EMBL" id="KAG2454065.1"/>
    </source>
</evidence>
<dbReference type="PANTHER" id="PTHR37827:SF1">
    <property type="entry name" value="HNH DOMAIN-CONTAINING PROTEIN"/>
    <property type="match status" value="1"/>
</dbReference>
<proteinExistence type="predicted"/>
<keyword evidence="2" id="KW-1185">Reference proteome</keyword>
<dbReference type="EMBL" id="JAEHOD010000002">
    <property type="protein sequence ID" value="KAG2454065.1"/>
    <property type="molecule type" value="Genomic_DNA"/>
</dbReference>
<sequence>MASAGTSATTAALLLPDEEQLRTIALAAVKDSGIYVKDDWVRDFIAESVVADVTDGGAPASSDDCYSRFASLIVEQLPEVEEGEVRDFAVSLSARLAAAVEELAAEQRRQAGGGDSDDEDGPIGGCAMCGRQMPLTFHHLIPRDVHSKYKKRADLRSQQDLNRGIDICRPCHSAIHRTYDNKTLAASYSTLEALLQSEPLQKFIRWAQKQKVTTREDMANPNFRYRR</sequence>
<dbReference type="AlphaFoldDB" id="A0A835WXC4"/>
<dbReference type="OrthoDB" id="533617at2759"/>
<comment type="caution">
    <text evidence="1">The sequence shown here is derived from an EMBL/GenBank/DDBJ whole genome shotgun (WGS) entry which is preliminary data.</text>
</comment>
<evidence type="ECO:0000313" key="2">
    <source>
        <dbReference type="Proteomes" id="UP000613740"/>
    </source>
</evidence>
<evidence type="ECO:0008006" key="3">
    <source>
        <dbReference type="Google" id="ProtNLM"/>
    </source>
</evidence>
<accession>A0A835WXC4</accession>
<name>A0A835WXC4_9CHLO</name>
<gene>
    <name evidence="1" type="ORF">HYH02_001106</name>
</gene>